<feature type="domain" description="Thioredoxin-like fold" evidence="1">
    <location>
        <begin position="1"/>
        <end position="76"/>
    </location>
</feature>
<protein>
    <submittedName>
        <fullName evidence="2">Thioredoxin family protein</fullName>
    </submittedName>
</protein>
<reference evidence="2" key="1">
    <citation type="submission" date="2022-12" db="EMBL/GenBank/DDBJ databases">
        <authorList>
            <person name="Wang J."/>
        </authorList>
    </citation>
    <scope>NUCLEOTIDE SEQUENCE</scope>
    <source>
        <strain evidence="2">HY-45-18</strain>
    </source>
</reference>
<evidence type="ECO:0000313" key="2">
    <source>
        <dbReference type="EMBL" id="MCY6484844.1"/>
    </source>
</evidence>
<accession>A0ABT4D0S8</accession>
<dbReference type="SUPFAM" id="SSF52833">
    <property type="entry name" value="Thioredoxin-like"/>
    <property type="match status" value="1"/>
</dbReference>
<evidence type="ECO:0000259" key="1">
    <source>
        <dbReference type="Pfam" id="PF13192"/>
    </source>
</evidence>
<keyword evidence="3" id="KW-1185">Reference proteome</keyword>
<evidence type="ECO:0000313" key="3">
    <source>
        <dbReference type="Proteomes" id="UP001078443"/>
    </source>
</evidence>
<sequence length="79" mass="8888">MQIKILGMGCTNCKKLEKNVKQAVKEMNVDAEVIKVENMKDIMAYGVMRTPAVVINEKVKAFGKVCTVEDVKKLIEDEK</sequence>
<dbReference type="InterPro" id="IPR012336">
    <property type="entry name" value="Thioredoxin-like_fold"/>
</dbReference>
<dbReference type="InterPro" id="IPR036249">
    <property type="entry name" value="Thioredoxin-like_sf"/>
</dbReference>
<dbReference type="EMBL" id="JAPQER010000004">
    <property type="protein sequence ID" value="MCY6484844.1"/>
    <property type="molecule type" value="Genomic_DNA"/>
</dbReference>
<dbReference type="PANTHER" id="PTHR36450:SF1">
    <property type="entry name" value="THIOREDOXIN"/>
    <property type="match status" value="1"/>
</dbReference>
<dbReference type="PIRSF" id="PIRSF037031">
    <property type="entry name" value="Redox_disulphide_2"/>
    <property type="match status" value="1"/>
</dbReference>
<proteinExistence type="predicted"/>
<organism evidence="2 3">
    <name type="scientific">Clostridium aestuarii</name>
    <dbReference type="NCBI Taxonomy" id="338193"/>
    <lineage>
        <taxon>Bacteria</taxon>
        <taxon>Bacillati</taxon>
        <taxon>Bacillota</taxon>
        <taxon>Clostridia</taxon>
        <taxon>Eubacteriales</taxon>
        <taxon>Clostridiaceae</taxon>
        <taxon>Clostridium</taxon>
    </lineage>
</organism>
<dbReference type="NCBIfam" id="TIGR00412">
    <property type="entry name" value="redox_disulf_2"/>
    <property type="match status" value="1"/>
</dbReference>
<gene>
    <name evidence="2" type="ORF">OW763_10875</name>
</gene>
<name>A0ABT4D0S8_9CLOT</name>
<dbReference type="Gene3D" id="3.40.30.10">
    <property type="entry name" value="Glutaredoxin"/>
    <property type="match status" value="1"/>
</dbReference>
<dbReference type="RefSeq" id="WP_268041167.1">
    <property type="nucleotide sequence ID" value="NZ_JAPQER010000004.1"/>
</dbReference>
<comment type="caution">
    <text evidence="2">The sequence shown here is derived from an EMBL/GenBank/DDBJ whole genome shotgun (WGS) entry which is preliminary data.</text>
</comment>
<dbReference type="Proteomes" id="UP001078443">
    <property type="component" value="Unassembled WGS sequence"/>
</dbReference>
<dbReference type="PANTHER" id="PTHR36450">
    <property type="entry name" value="THIOREDOXIN"/>
    <property type="match status" value="1"/>
</dbReference>
<dbReference type="Pfam" id="PF13192">
    <property type="entry name" value="Thioredoxin_3"/>
    <property type="match status" value="1"/>
</dbReference>
<dbReference type="InterPro" id="IPR005243">
    <property type="entry name" value="THIRX-like_proc"/>
</dbReference>